<dbReference type="InterPro" id="IPR029016">
    <property type="entry name" value="GAF-like_dom_sf"/>
</dbReference>
<name>A0A0U1HUD3_YERRO</name>
<organism evidence="2 3">
    <name type="scientific">Yersinia rohdei</name>
    <dbReference type="NCBI Taxonomy" id="29485"/>
    <lineage>
        <taxon>Bacteria</taxon>
        <taxon>Pseudomonadati</taxon>
        <taxon>Pseudomonadota</taxon>
        <taxon>Gammaproteobacteria</taxon>
        <taxon>Enterobacterales</taxon>
        <taxon>Yersiniaceae</taxon>
        <taxon>Yersinia</taxon>
    </lineage>
</organism>
<evidence type="ECO:0000256" key="1">
    <source>
        <dbReference type="SAM" id="Coils"/>
    </source>
</evidence>
<dbReference type="NCBIfam" id="NF008203">
    <property type="entry name" value="PRK10963.1"/>
    <property type="match status" value="1"/>
</dbReference>
<dbReference type="InterPro" id="IPR007435">
    <property type="entry name" value="DUF484"/>
</dbReference>
<protein>
    <submittedName>
        <fullName evidence="2">Uncharacterized protein conserved in bacteria</fullName>
    </submittedName>
</protein>
<evidence type="ECO:0000313" key="3">
    <source>
        <dbReference type="Proteomes" id="UP000042054"/>
    </source>
</evidence>
<dbReference type="AlphaFoldDB" id="A0A0U1HUD3"/>
<dbReference type="Gene3D" id="3.30.450.40">
    <property type="match status" value="1"/>
</dbReference>
<gene>
    <name evidence="2" type="ORF">ERS008555_02569</name>
</gene>
<accession>A0A0U1HUD3</accession>
<keyword evidence="1" id="KW-0175">Coiled coil</keyword>
<dbReference type="STRING" id="29485.CH64_2784"/>
<dbReference type="Pfam" id="PF04340">
    <property type="entry name" value="DUF484"/>
    <property type="match status" value="1"/>
</dbReference>
<dbReference type="Proteomes" id="UP000042054">
    <property type="component" value="Unassembled WGS sequence"/>
</dbReference>
<evidence type="ECO:0000313" key="2">
    <source>
        <dbReference type="EMBL" id="CQI92115.1"/>
    </source>
</evidence>
<dbReference type="PANTHER" id="PTHR38765:SF1">
    <property type="entry name" value="DUF484 DOMAIN-CONTAINING PROTEIN"/>
    <property type="match status" value="1"/>
</dbReference>
<feature type="coiled-coil region" evidence="1">
    <location>
        <begin position="63"/>
        <end position="90"/>
    </location>
</feature>
<dbReference type="PANTHER" id="PTHR38765">
    <property type="entry name" value="DUF484 DOMAIN-CONTAINING PROTEIN"/>
    <property type="match status" value="1"/>
</dbReference>
<reference evidence="2 3" key="1">
    <citation type="submission" date="2015-03" db="EMBL/GenBank/DDBJ databases">
        <authorList>
            <person name="Murphy D."/>
        </authorList>
    </citation>
    <scope>NUCLEOTIDE SEQUENCE [LARGE SCALE GENOMIC DNA]</scope>
    <source>
        <strain evidence="2 3">68/02</strain>
    </source>
</reference>
<dbReference type="EMBL" id="CTKE01000012">
    <property type="protein sequence ID" value="CQI92115.1"/>
    <property type="molecule type" value="Genomic_DNA"/>
</dbReference>
<proteinExistence type="predicted"/>
<sequence length="247" mass="27891">MFTTDLFIYDGCDMKSYEGQALAGIVLDDDAVMQYLLQNPDFFIRNARLVEQMHIPHPVRGTVSLVEWQLARQRNQIGQLEEEITLLMEQAGLNEVLFNRLLQLQSNLAAATSLQDMLNRLQRWARDFGLAGANIRLFTDRWQIGAPSDFTHLGLSRHAFEPMRIQRLGNEHHYLGSLNGPELLLLLPQAKLVGSAALSLLGKDGDLGVLIFSSRDTQHYQQGMGTVMLNQLAILLPSLLERWVEPV</sequence>